<reference evidence="1 2" key="1">
    <citation type="journal article" date="2023" name="Arcadia Sci">
        <title>De novo assembly of a long-read Amblyomma americanum tick genome.</title>
        <authorList>
            <person name="Chou S."/>
            <person name="Poskanzer K.E."/>
            <person name="Rollins M."/>
            <person name="Thuy-Boun P.S."/>
        </authorList>
    </citation>
    <scope>NUCLEOTIDE SEQUENCE [LARGE SCALE GENOMIC DNA]</scope>
    <source>
        <strain evidence="1">F_SG_1</strain>
        <tissue evidence="1">Salivary glands</tissue>
    </source>
</reference>
<dbReference type="EMBL" id="JARKHS020022296">
    <property type="protein sequence ID" value="KAK8769672.1"/>
    <property type="molecule type" value="Genomic_DNA"/>
</dbReference>
<protein>
    <submittedName>
        <fullName evidence="1">Uncharacterized protein</fullName>
    </submittedName>
</protein>
<organism evidence="1 2">
    <name type="scientific">Amblyomma americanum</name>
    <name type="common">Lone star tick</name>
    <dbReference type="NCBI Taxonomy" id="6943"/>
    <lineage>
        <taxon>Eukaryota</taxon>
        <taxon>Metazoa</taxon>
        <taxon>Ecdysozoa</taxon>
        <taxon>Arthropoda</taxon>
        <taxon>Chelicerata</taxon>
        <taxon>Arachnida</taxon>
        <taxon>Acari</taxon>
        <taxon>Parasitiformes</taxon>
        <taxon>Ixodida</taxon>
        <taxon>Ixodoidea</taxon>
        <taxon>Ixodidae</taxon>
        <taxon>Amblyomminae</taxon>
        <taxon>Amblyomma</taxon>
    </lineage>
</organism>
<evidence type="ECO:0000313" key="1">
    <source>
        <dbReference type="EMBL" id="KAK8769672.1"/>
    </source>
</evidence>
<dbReference type="Proteomes" id="UP001321473">
    <property type="component" value="Unassembled WGS sequence"/>
</dbReference>
<dbReference type="AlphaFoldDB" id="A0AAQ4E4V3"/>
<proteinExistence type="predicted"/>
<gene>
    <name evidence="1" type="ORF">V5799_013863</name>
</gene>
<keyword evidence="2" id="KW-1185">Reference proteome</keyword>
<name>A0AAQ4E4V3_AMBAM</name>
<sequence length="66" mass="7053">MRHRSEVGKAAAVCKNHFLQSLEIHHGSVAEARINLTASPKRLPFTATGHSAVCSQELSEALCGVV</sequence>
<accession>A0AAQ4E4V3</accession>
<evidence type="ECO:0000313" key="2">
    <source>
        <dbReference type="Proteomes" id="UP001321473"/>
    </source>
</evidence>
<comment type="caution">
    <text evidence="1">The sequence shown here is derived from an EMBL/GenBank/DDBJ whole genome shotgun (WGS) entry which is preliminary data.</text>
</comment>